<dbReference type="GO" id="GO:0019239">
    <property type="term" value="F:deaminase activity"/>
    <property type="evidence" value="ECO:0007669"/>
    <property type="project" value="TreeGrafter"/>
</dbReference>
<organism evidence="2 3">
    <name type="scientific">Capronia epimyces CBS 606.96</name>
    <dbReference type="NCBI Taxonomy" id="1182542"/>
    <lineage>
        <taxon>Eukaryota</taxon>
        <taxon>Fungi</taxon>
        <taxon>Dikarya</taxon>
        <taxon>Ascomycota</taxon>
        <taxon>Pezizomycotina</taxon>
        <taxon>Eurotiomycetes</taxon>
        <taxon>Chaetothyriomycetidae</taxon>
        <taxon>Chaetothyriales</taxon>
        <taxon>Herpotrichiellaceae</taxon>
        <taxon>Capronia</taxon>
    </lineage>
</organism>
<name>W9XUJ5_9EURO</name>
<evidence type="ECO:0000313" key="2">
    <source>
        <dbReference type="EMBL" id="EXJ84242.1"/>
    </source>
</evidence>
<reference evidence="2 3" key="1">
    <citation type="submission" date="2013-03" db="EMBL/GenBank/DDBJ databases">
        <title>The Genome Sequence of Capronia epimyces CBS 606.96.</title>
        <authorList>
            <consortium name="The Broad Institute Genomics Platform"/>
            <person name="Cuomo C."/>
            <person name="de Hoog S."/>
            <person name="Gorbushina A."/>
            <person name="Walker B."/>
            <person name="Young S.K."/>
            <person name="Zeng Q."/>
            <person name="Gargeya S."/>
            <person name="Fitzgerald M."/>
            <person name="Haas B."/>
            <person name="Abouelleil A."/>
            <person name="Allen A.W."/>
            <person name="Alvarado L."/>
            <person name="Arachchi H.M."/>
            <person name="Berlin A.M."/>
            <person name="Chapman S.B."/>
            <person name="Gainer-Dewar J."/>
            <person name="Goldberg J."/>
            <person name="Griggs A."/>
            <person name="Gujja S."/>
            <person name="Hansen M."/>
            <person name="Howarth C."/>
            <person name="Imamovic A."/>
            <person name="Ireland A."/>
            <person name="Larimer J."/>
            <person name="McCowan C."/>
            <person name="Murphy C."/>
            <person name="Pearson M."/>
            <person name="Poon T.W."/>
            <person name="Priest M."/>
            <person name="Roberts A."/>
            <person name="Saif S."/>
            <person name="Shea T."/>
            <person name="Sisk P."/>
            <person name="Sykes S."/>
            <person name="Wortman J."/>
            <person name="Nusbaum C."/>
            <person name="Birren B."/>
        </authorList>
    </citation>
    <scope>NUCLEOTIDE SEQUENCE [LARGE SCALE GENOMIC DNA]</scope>
    <source>
        <strain evidence="2 3">CBS 606.96</strain>
    </source>
</reference>
<dbReference type="Proteomes" id="UP000019478">
    <property type="component" value="Unassembled WGS sequence"/>
</dbReference>
<evidence type="ECO:0000256" key="1">
    <source>
        <dbReference type="ARBA" id="ARBA00010552"/>
    </source>
</evidence>
<dbReference type="InterPro" id="IPR035959">
    <property type="entry name" value="RutC-like_sf"/>
</dbReference>
<dbReference type="InterPro" id="IPR006175">
    <property type="entry name" value="YjgF/YER057c/UK114"/>
</dbReference>
<dbReference type="AlphaFoldDB" id="W9XUJ5"/>
<comment type="similarity">
    <text evidence="1">Belongs to the RutC family.</text>
</comment>
<dbReference type="EMBL" id="AMGY01000004">
    <property type="protein sequence ID" value="EXJ84242.1"/>
    <property type="molecule type" value="Genomic_DNA"/>
</dbReference>
<gene>
    <name evidence="2" type="ORF">A1O3_04909</name>
</gene>
<dbReference type="STRING" id="1182542.W9XUJ5"/>
<comment type="caution">
    <text evidence="2">The sequence shown here is derived from an EMBL/GenBank/DDBJ whole genome shotgun (WGS) entry which is preliminary data.</text>
</comment>
<dbReference type="Gene3D" id="3.30.1330.40">
    <property type="entry name" value="RutC-like"/>
    <property type="match status" value="1"/>
</dbReference>
<dbReference type="Pfam" id="PF01042">
    <property type="entry name" value="Ribonuc_L-PSP"/>
    <property type="match status" value="1"/>
</dbReference>
<dbReference type="OrthoDB" id="309640at2759"/>
<evidence type="ECO:0000313" key="3">
    <source>
        <dbReference type="Proteomes" id="UP000019478"/>
    </source>
</evidence>
<keyword evidence="3" id="KW-1185">Reference proteome</keyword>
<dbReference type="SUPFAM" id="SSF55298">
    <property type="entry name" value="YjgF-like"/>
    <property type="match status" value="1"/>
</dbReference>
<dbReference type="PANTHER" id="PTHR11803">
    <property type="entry name" value="2-IMINOBUTANOATE/2-IMINOPROPANOATE DEAMINASE RIDA"/>
    <property type="match status" value="1"/>
</dbReference>
<dbReference type="PANTHER" id="PTHR11803:SF58">
    <property type="entry name" value="PROTEIN HMF1-RELATED"/>
    <property type="match status" value="1"/>
</dbReference>
<dbReference type="CDD" id="cd00448">
    <property type="entry name" value="YjgF_YER057c_UK114_family"/>
    <property type="match status" value="1"/>
</dbReference>
<dbReference type="HOGENOM" id="CLU_100715_4_4_1"/>
<proteinExistence type="inferred from homology"/>
<dbReference type="GO" id="GO:0005829">
    <property type="term" value="C:cytosol"/>
    <property type="evidence" value="ECO:0007669"/>
    <property type="project" value="TreeGrafter"/>
</dbReference>
<dbReference type="RefSeq" id="XP_007733227.1">
    <property type="nucleotide sequence ID" value="XM_007735037.1"/>
</dbReference>
<accession>W9XUJ5</accession>
<sequence length="147" mass="15112">MSSPSLTLLNPASVAPSGPFSHGVVIPSGHDIIVTAGQIGTVDAQGTIAESYEAQVAAAIENLGAVLAEYGATPKDIVKLTYYIVDYDLSIRPVHINALTKFLDGHRPGTALIGVAKLGNPRLKFEIEAIAVVKPGTVSAPVVSGLA</sequence>
<protein>
    <submittedName>
        <fullName evidence="2">Uncharacterized protein</fullName>
    </submittedName>
</protein>
<dbReference type="GeneID" id="19169027"/>